<dbReference type="InterPro" id="IPR036396">
    <property type="entry name" value="Cyt_P450_sf"/>
</dbReference>
<evidence type="ECO:0000256" key="3">
    <source>
        <dbReference type="ARBA" id="ARBA00010617"/>
    </source>
</evidence>
<dbReference type="GO" id="GO:0005506">
    <property type="term" value="F:iron ion binding"/>
    <property type="evidence" value="ECO:0007669"/>
    <property type="project" value="InterPro"/>
</dbReference>
<evidence type="ECO:0000313" key="9">
    <source>
        <dbReference type="EMBL" id="EPQ51540.1"/>
    </source>
</evidence>
<gene>
    <name evidence="9" type="ORF">GLOTRDRAFT_48827</name>
</gene>
<evidence type="ECO:0000256" key="4">
    <source>
        <dbReference type="ARBA" id="ARBA00022617"/>
    </source>
</evidence>
<name>S7RBE0_GLOTA</name>
<comment type="pathway">
    <text evidence="2">Secondary metabolite biosynthesis.</text>
</comment>
<evidence type="ECO:0000256" key="2">
    <source>
        <dbReference type="ARBA" id="ARBA00005179"/>
    </source>
</evidence>
<dbReference type="AlphaFoldDB" id="S7RBE0"/>
<keyword evidence="5" id="KW-0479">Metal-binding</keyword>
<dbReference type="SUPFAM" id="SSF48264">
    <property type="entry name" value="Cytochrome P450"/>
    <property type="match status" value="1"/>
</dbReference>
<comment type="cofactor">
    <cofactor evidence="1">
        <name>heme</name>
        <dbReference type="ChEBI" id="CHEBI:30413"/>
    </cofactor>
</comment>
<organism evidence="9 10">
    <name type="scientific">Gloeophyllum trabeum (strain ATCC 11539 / FP-39264 / Madison 617)</name>
    <name type="common">Brown rot fungus</name>
    <dbReference type="NCBI Taxonomy" id="670483"/>
    <lineage>
        <taxon>Eukaryota</taxon>
        <taxon>Fungi</taxon>
        <taxon>Dikarya</taxon>
        <taxon>Basidiomycota</taxon>
        <taxon>Agaricomycotina</taxon>
        <taxon>Agaricomycetes</taxon>
        <taxon>Gloeophyllales</taxon>
        <taxon>Gloeophyllaceae</taxon>
        <taxon>Gloeophyllum</taxon>
    </lineage>
</organism>
<dbReference type="KEGG" id="gtr:GLOTRDRAFT_48827"/>
<dbReference type="Proteomes" id="UP000030669">
    <property type="component" value="Unassembled WGS sequence"/>
</dbReference>
<dbReference type="GO" id="GO:0020037">
    <property type="term" value="F:heme binding"/>
    <property type="evidence" value="ECO:0007669"/>
    <property type="project" value="InterPro"/>
</dbReference>
<dbReference type="HOGENOM" id="CLU_2126910_0_0_1"/>
<dbReference type="PRINTS" id="PR00385">
    <property type="entry name" value="P450"/>
</dbReference>
<dbReference type="GO" id="GO:0004497">
    <property type="term" value="F:monooxygenase activity"/>
    <property type="evidence" value="ECO:0007669"/>
    <property type="project" value="UniProtKB-KW"/>
</dbReference>
<evidence type="ECO:0000256" key="8">
    <source>
        <dbReference type="ARBA" id="ARBA00023033"/>
    </source>
</evidence>
<dbReference type="EMBL" id="KB469310">
    <property type="protein sequence ID" value="EPQ51540.1"/>
    <property type="molecule type" value="Genomic_DNA"/>
</dbReference>
<dbReference type="OrthoDB" id="1470350at2759"/>
<evidence type="ECO:0000256" key="1">
    <source>
        <dbReference type="ARBA" id="ARBA00001971"/>
    </source>
</evidence>
<accession>S7RBE0</accession>
<dbReference type="InterPro" id="IPR050121">
    <property type="entry name" value="Cytochrome_P450_monoxygenase"/>
</dbReference>
<dbReference type="InterPro" id="IPR001128">
    <property type="entry name" value="Cyt_P450"/>
</dbReference>
<keyword evidence="10" id="KW-1185">Reference proteome</keyword>
<dbReference type="PANTHER" id="PTHR24305">
    <property type="entry name" value="CYTOCHROME P450"/>
    <property type="match status" value="1"/>
</dbReference>
<dbReference type="GeneID" id="19306602"/>
<evidence type="ECO:0000256" key="6">
    <source>
        <dbReference type="ARBA" id="ARBA00023002"/>
    </source>
</evidence>
<keyword evidence="4" id="KW-0349">Heme</keyword>
<keyword evidence="7" id="KW-0408">Iron</keyword>
<evidence type="ECO:0000256" key="7">
    <source>
        <dbReference type="ARBA" id="ARBA00023004"/>
    </source>
</evidence>
<dbReference type="STRING" id="670483.S7RBE0"/>
<comment type="similarity">
    <text evidence="3">Belongs to the cytochrome P450 family.</text>
</comment>
<evidence type="ECO:0000256" key="5">
    <source>
        <dbReference type="ARBA" id="ARBA00022723"/>
    </source>
</evidence>
<protein>
    <submittedName>
        <fullName evidence="9">Cytochrome P450</fullName>
    </submittedName>
</protein>
<dbReference type="GO" id="GO:0016705">
    <property type="term" value="F:oxidoreductase activity, acting on paired donors, with incorporation or reduction of molecular oxygen"/>
    <property type="evidence" value="ECO:0007669"/>
    <property type="project" value="InterPro"/>
</dbReference>
<sequence>AGYETTASTVDFILYELAKNPECQQKLRDELHMLDGEPSYEDLEGVHRLFYLDAVVKEGLRMYPIAVHNVRATTEEDVIPLEEPVRLPSGDVLHEIRVPAGEVRHAHAHLRGKR</sequence>
<dbReference type="eggNOG" id="KOG0158">
    <property type="taxonomic scope" value="Eukaryota"/>
</dbReference>
<proteinExistence type="inferred from homology"/>
<dbReference type="PANTHER" id="PTHR24305:SF166">
    <property type="entry name" value="CYTOCHROME P450 12A4, MITOCHONDRIAL-RELATED"/>
    <property type="match status" value="1"/>
</dbReference>
<dbReference type="OMA" id="YYISEHP"/>
<reference evidence="9 10" key="1">
    <citation type="journal article" date="2012" name="Science">
        <title>The Paleozoic origin of enzymatic lignin decomposition reconstructed from 31 fungal genomes.</title>
        <authorList>
            <person name="Floudas D."/>
            <person name="Binder M."/>
            <person name="Riley R."/>
            <person name="Barry K."/>
            <person name="Blanchette R.A."/>
            <person name="Henrissat B."/>
            <person name="Martinez A.T."/>
            <person name="Otillar R."/>
            <person name="Spatafora J.W."/>
            <person name="Yadav J.S."/>
            <person name="Aerts A."/>
            <person name="Benoit I."/>
            <person name="Boyd A."/>
            <person name="Carlson A."/>
            <person name="Copeland A."/>
            <person name="Coutinho P.M."/>
            <person name="de Vries R.P."/>
            <person name="Ferreira P."/>
            <person name="Findley K."/>
            <person name="Foster B."/>
            <person name="Gaskell J."/>
            <person name="Glotzer D."/>
            <person name="Gorecki P."/>
            <person name="Heitman J."/>
            <person name="Hesse C."/>
            <person name="Hori C."/>
            <person name="Igarashi K."/>
            <person name="Jurgens J.A."/>
            <person name="Kallen N."/>
            <person name="Kersten P."/>
            <person name="Kohler A."/>
            <person name="Kuees U."/>
            <person name="Kumar T.K.A."/>
            <person name="Kuo A."/>
            <person name="LaButti K."/>
            <person name="Larrondo L.F."/>
            <person name="Lindquist E."/>
            <person name="Ling A."/>
            <person name="Lombard V."/>
            <person name="Lucas S."/>
            <person name="Lundell T."/>
            <person name="Martin R."/>
            <person name="McLaughlin D.J."/>
            <person name="Morgenstern I."/>
            <person name="Morin E."/>
            <person name="Murat C."/>
            <person name="Nagy L.G."/>
            <person name="Nolan M."/>
            <person name="Ohm R.A."/>
            <person name="Patyshakuliyeva A."/>
            <person name="Rokas A."/>
            <person name="Ruiz-Duenas F.J."/>
            <person name="Sabat G."/>
            <person name="Salamov A."/>
            <person name="Samejima M."/>
            <person name="Schmutz J."/>
            <person name="Slot J.C."/>
            <person name="St John F."/>
            <person name="Stenlid J."/>
            <person name="Sun H."/>
            <person name="Sun S."/>
            <person name="Syed K."/>
            <person name="Tsang A."/>
            <person name="Wiebenga A."/>
            <person name="Young D."/>
            <person name="Pisabarro A."/>
            <person name="Eastwood D.C."/>
            <person name="Martin F."/>
            <person name="Cullen D."/>
            <person name="Grigoriev I.V."/>
            <person name="Hibbett D.S."/>
        </authorList>
    </citation>
    <scope>NUCLEOTIDE SEQUENCE [LARGE SCALE GENOMIC DNA]</scope>
    <source>
        <strain evidence="9 10">ATCC 11539</strain>
    </source>
</reference>
<dbReference type="Gene3D" id="1.10.630.10">
    <property type="entry name" value="Cytochrome P450"/>
    <property type="match status" value="1"/>
</dbReference>
<feature type="non-terminal residue" evidence="9">
    <location>
        <position position="1"/>
    </location>
</feature>
<evidence type="ECO:0000313" key="10">
    <source>
        <dbReference type="Proteomes" id="UP000030669"/>
    </source>
</evidence>
<dbReference type="RefSeq" id="XP_007869891.1">
    <property type="nucleotide sequence ID" value="XM_007871700.1"/>
</dbReference>
<keyword evidence="6" id="KW-0560">Oxidoreductase</keyword>
<dbReference type="Pfam" id="PF00067">
    <property type="entry name" value="p450"/>
    <property type="match status" value="1"/>
</dbReference>
<keyword evidence="8" id="KW-0503">Monooxygenase</keyword>